<reference evidence="1 2" key="1">
    <citation type="submission" date="2019-07" db="EMBL/GenBank/DDBJ databases">
        <title>Whole genome shotgun sequence of Meiothermus hypogaeus NBRC 106114.</title>
        <authorList>
            <person name="Hosoyama A."/>
            <person name="Uohara A."/>
            <person name="Ohji S."/>
            <person name="Ichikawa N."/>
        </authorList>
    </citation>
    <scope>NUCLEOTIDE SEQUENCE [LARGE SCALE GENOMIC DNA]</scope>
    <source>
        <strain evidence="1 2">NBRC 106114</strain>
    </source>
</reference>
<dbReference type="EMBL" id="BJXL01000008">
    <property type="protein sequence ID" value="GEM82317.1"/>
    <property type="molecule type" value="Genomic_DNA"/>
</dbReference>
<evidence type="ECO:0000313" key="2">
    <source>
        <dbReference type="Proteomes" id="UP000321197"/>
    </source>
</evidence>
<dbReference type="RefSeq" id="WP_119339382.1">
    <property type="nucleotide sequence ID" value="NZ_BJXL01000008.1"/>
</dbReference>
<protein>
    <recommendedName>
        <fullName evidence="3">Lipoprotein</fullName>
    </recommendedName>
</protein>
<proteinExistence type="predicted"/>
<sequence>MRNWIALMLVGITLLVACGPTVRADPGEVVYEVGSGFPLGSVQAVGAGHPIIVRLSQSVASYYALEARPLPGYGRWVQRLGTGSTAIYVSQRLNAQGQPEATIEMRWTFAVRADGFGSVRLETLASEQIDVGLVEGPAFARLDRDFRRVASAR</sequence>
<accession>A0A511QZ66</accession>
<dbReference type="AlphaFoldDB" id="A0A511QZ66"/>
<dbReference type="PROSITE" id="PS51257">
    <property type="entry name" value="PROKAR_LIPOPROTEIN"/>
    <property type="match status" value="1"/>
</dbReference>
<comment type="caution">
    <text evidence="1">The sequence shown here is derived from an EMBL/GenBank/DDBJ whole genome shotgun (WGS) entry which is preliminary data.</text>
</comment>
<gene>
    <name evidence="1" type="ORF">MHY01S_04830</name>
</gene>
<dbReference type="Proteomes" id="UP000321197">
    <property type="component" value="Unassembled WGS sequence"/>
</dbReference>
<name>A0A511QZ66_9DEIN</name>
<organism evidence="1 2">
    <name type="scientific">Meiothermus hypogaeus NBRC 106114</name>
    <dbReference type="NCBI Taxonomy" id="1227553"/>
    <lineage>
        <taxon>Bacteria</taxon>
        <taxon>Thermotogati</taxon>
        <taxon>Deinococcota</taxon>
        <taxon>Deinococci</taxon>
        <taxon>Thermales</taxon>
        <taxon>Thermaceae</taxon>
        <taxon>Meiothermus</taxon>
    </lineage>
</organism>
<evidence type="ECO:0008006" key="3">
    <source>
        <dbReference type="Google" id="ProtNLM"/>
    </source>
</evidence>
<evidence type="ECO:0000313" key="1">
    <source>
        <dbReference type="EMBL" id="GEM82317.1"/>
    </source>
</evidence>
<dbReference type="OrthoDB" id="26289at2"/>